<organism evidence="1">
    <name type="scientific">freshwater metagenome</name>
    <dbReference type="NCBI Taxonomy" id="449393"/>
    <lineage>
        <taxon>unclassified sequences</taxon>
        <taxon>metagenomes</taxon>
        <taxon>ecological metagenomes</taxon>
    </lineage>
</organism>
<evidence type="ECO:0000313" key="1">
    <source>
        <dbReference type="EMBL" id="CAB4610395.1"/>
    </source>
</evidence>
<dbReference type="InterPro" id="IPR034660">
    <property type="entry name" value="DinB/YfiT-like"/>
</dbReference>
<name>A0A6J6HGG4_9ZZZZ</name>
<dbReference type="AlphaFoldDB" id="A0A6J6HGG4"/>
<dbReference type="SUPFAM" id="SSF109854">
    <property type="entry name" value="DinB/YfiT-like putative metalloenzymes"/>
    <property type="match status" value="1"/>
</dbReference>
<sequence>MRAGLRPDDEVCLAYQQLRERVIELLTITRVEDANKTVPACPQWSVQNLVCHIIGVPEDILEGRMQGVTTDPWTQAQVDRHKSDSIDKLREILINQKSKFDVVLPNIPSPVNSQFVMDAVTHEHDLREALGKPGAQDSLAVKVAYAWLLSHDRYSDEFSEQVQVLRVSEFQKMRALSGRLSIEQMNALALPGLAIANSLEGSPLRTPNRTID</sequence>
<gene>
    <name evidence="1" type="ORF">UFOPK1826_01224</name>
</gene>
<accession>A0A6J6HGG4</accession>
<dbReference type="EMBL" id="CAEZUN010000175">
    <property type="protein sequence ID" value="CAB4610395.1"/>
    <property type="molecule type" value="Genomic_DNA"/>
</dbReference>
<protein>
    <submittedName>
        <fullName evidence="1">Unannotated protein</fullName>
    </submittedName>
</protein>
<reference evidence="1" key="1">
    <citation type="submission" date="2020-05" db="EMBL/GenBank/DDBJ databases">
        <authorList>
            <person name="Chiriac C."/>
            <person name="Salcher M."/>
            <person name="Ghai R."/>
            <person name="Kavagutti S V."/>
        </authorList>
    </citation>
    <scope>NUCLEOTIDE SEQUENCE</scope>
</reference>
<proteinExistence type="predicted"/>